<evidence type="ECO:0000313" key="2">
    <source>
        <dbReference type="Proteomes" id="UP001295684"/>
    </source>
</evidence>
<dbReference type="EMBL" id="CAMPGE010030221">
    <property type="protein sequence ID" value="CAI2387731.1"/>
    <property type="molecule type" value="Genomic_DNA"/>
</dbReference>
<evidence type="ECO:0000313" key="1">
    <source>
        <dbReference type="EMBL" id="CAI2387731.1"/>
    </source>
</evidence>
<dbReference type="Proteomes" id="UP001295684">
    <property type="component" value="Unassembled WGS sequence"/>
</dbReference>
<comment type="caution">
    <text evidence="1">The sequence shown here is derived from an EMBL/GenBank/DDBJ whole genome shotgun (WGS) entry which is preliminary data.</text>
</comment>
<organism evidence="1 2">
    <name type="scientific">Euplotes crassus</name>
    <dbReference type="NCBI Taxonomy" id="5936"/>
    <lineage>
        <taxon>Eukaryota</taxon>
        <taxon>Sar</taxon>
        <taxon>Alveolata</taxon>
        <taxon>Ciliophora</taxon>
        <taxon>Intramacronucleata</taxon>
        <taxon>Spirotrichea</taxon>
        <taxon>Hypotrichia</taxon>
        <taxon>Euplotida</taxon>
        <taxon>Euplotidae</taxon>
        <taxon>Moneuplotes</taxon>
    </lineage>
</organism>
<proteinExistence type="predicted"/>
<accession>A0AAD1Y972</accession>
<keyword evidence="2" id="KW-1185">Reference proteome</keyword>
<dbReference type="AlphaFoldDB" id="A0AAD1Y972"/>
<name>A0AAD1Y972_EUPCR</name>
<sequence>MTMDYRVKLNLRKMTLQSRLLKIISGAKQIEKVHSLQEVLLIAPAWIAQTIKLSDSNPCLKLTIINQGNSLQARRASFRYQESPVKPLQKIPPFVTPSKELFPRMGSNLLSRRCSGFTPVKRSIRDPTKLTSTPIEPVLQRRANSESLPKTRTSHVSVLKRAESLSYRQNSLKKDQSQSKIPQIFKIIRPNSENFPKEKARFQLRLPADEEEKYERFVVTHNPNFHGNKWASKGITGGFQIPQVGSLGAASRFVGFRPDFYGGKHNSVMFNNSILDNKLIYEQSSEEESDPELKDFKIMLKKADERQCSFSKKKYMINRTDVLKKTILRAIRSEYNMDFSKFLKDKSYQKDCTPKEFSSYLDSYAAALIQKHGPGKVKQKYGDLPDLGFTVGLFVDYCKMKKLSFNTESKNLLNEFHEVLYKYSHEKFNKFIHRPCTKFLFSNILTLKSLEKFLQDHQTLGKDKKKYRKCIKDLISCELRT</sequence>
<protein>
    <submittedName>
        <fullName evidence="1">Uncharacterized protein</fullName>
    </submittedName>
</protein>
<gene>
    <name evidence="1" type="ORF">ECRASSUSDP1_LOCUS29365</name>
</gene>
<reference evidence="1" key="1">
    <citation type="submission" date="2023-07" db="EMBL/GenBank/DDBJ databases">
        <authorList>
            <consortium name="AG Swart"/>
            <person name="Singh M."/>
            <person name="Singh A."/>
            <person name="Seah K."/>
            <person name="Emmerich C."/>
        </authorList>
    </citation>
    <scope>NUCLEOTIDE SEQUENCE</scope>
    <source>
        <strain evidence="1">DP1</strain>
    </source>
</reference>